<accession>A0A1H5RKN9</accession>
<feature type="domain" description="HTH hxlR-type" evidence="5">
    <location>
        <begin position="2"/>
        <end position="101"/>
    </location>
</feature>
<dbReference type="STRING" id="218821.SAMN05421837_11828"/>
<evidence type="ECO:0000256" key="2">
    <source>
        <dbReference type="ARBA" id="ARBA00023125"/>
    </source>
</evidence>
<dbReference type="GO" id="GO:0003677">
    <property type="term" value="F:DNA binding"/>
    <property type="evidence" value="ECO:0007669"/>
    <property type="project" value="UniProtKB-KW"/>
</dbReference>
<keyword evidence="1" id="KW-0805">Transcription regulation</keyword>
<evidence type="ECO:0000256" key="3">
    <source>
        <dbReference type="ARBA" id="ARBA00023163"/>
    </source>
</evidence>
<sequence>MTPQYRALLQILANKWSAPIIAELEKGPKRFGELRHNLLGVNPKVLVQTLRRLEEFGLVERKIYPTVPLHVEYSLTELGHRSTEPLRAVLAWAENYVDRCRPSTASSASLRVPAGRQPARPCPCRARTRAPS</sequence>
<dbReference type="InterPro" id="IPR036388">
    <property type="entry name" value="WH-like_DNA-bd_sf"/>
</dbReference>
<evidence type="ECO:0000256" key="4">
    <source>
        <dbReference type="SAM" id="MobiDB-lite"/>
    </source>
</evidence>
<gene>
    <name evidence="6" type="ORF">SAMN05421837_11828</name>
</gene>
<dbReference type="PANTHER" id="PTHR33204:SF18">
    <property type="entry name" value="TRANSCRIPTIONAL REGULATORY PROTEIN"/>
    <property type="match status" value="1"/>
</dbReference>
<feature type="compositionally biased region" description="Low complexity" evidence="4">
    <location>
        <begin position="113"/>
        <end position="132"/>
    </location>
</feature>
<keyword evidence="3" id="KW-0804">Transcription</keyword>
<dbReference type="CDD" id="cd00090">
    <property type="entry name" value="HTH_ARSR"/>
    <property type="match status" value="1"/>
</dbReference>
<dbReference type="Pfam" id="PF01638">
    <property type="entry name" value="HxlR"/>
    <property type="match status" value="1"/>
</dbReference>
<dbReference type="InterPro" id="IPR011991">
    <property type="entry name" value="ArsR-like_HTH"/>
</dbReference>
<dbReference type="InterPro" id="IPR036390">
    <property type="entry name" value="WH_DNA-bd_sf"/>
</dbReference>
<dbReference type="Gene3D" id="1.10.10.10">
    <property type="entry name" value="Winged helix-like DNA-binding domain superfamily/Winged helix DNA-binding domain"/>
    <property type="match status" value="1"/>
</dbReference>
<proteinExistence type="predicted"/>
<dbReference type="PROSITE" id="PS51118">
    <property type="entry name" value="HTH_HXLR"/>
    <property type="match status" value="1"/>
</dbReference>
<protein>
    <submittedName>
        <fullName evidence="6">DNA-binding transcriptional regulator, HxlR family</fullName>
    </submittedName>
</protein>
<evidence type="ECO:0000313" key="6">
    <source>
        <dbReference type="EMBL" id="SEF38077.1"/>
    </source>
</evidence>
<reference evidence="7" key="1">
    <citation type="submission" date="2016-10" db="EMBL/GenBank/DDBJ databases">
        <authorList>
            <person name="Varghese N."/>
            <person name="Submissions S."/>
        </authorList>
    </citation>
    <scope>NUCLEOTIDE SEQUENCE [LARGE SCALE GENOMIC DNA]</scope>
    <source>
        <strain evidence="7">DSM 44654</strain>
    </source>
</reference>
<dbReference type="AlphaFoldDB" id="A0A1H5RKN9"/>
<dbReference type="Proteomes" id="UP000198878">
    <property type="component" value="Unassembled WGS sequence"/>
</dbReference>
<dbReference type="RefSeq" id="WP_086672142.1">
    <property type="nucleotide sequence ID" value="NZ_FNUJ01000018.1"/>
</dbReference>
<evidence type="ECO:0000259" key="5">
    <source>
        <dbReference type="PROSITE" id="PS51118"/>
    </source>
</evidence>
<keyword evidence="2 6" id="KW-0238">DNA-binding</keyword>
<dbReference type="SUPFAM" id="SSF46785">
    <property type="entry name" value="Winged helix' DNA-binding domain"/>
    <property type="match status" value="1"/>
</dbReference>
<dbReference type="OrthoDB" id="370168at2"/>
<dbReference type="PANTHER" id="PTHR33204">
    <property type="entry name" value="TRANSCRIPTIONAL REGULATOR, MARR FAMILY"/>
    <property type="match status" value="1"/>
</dbReference>
<feature type="region of interest" description="Disordered" evidence="4">
    <location>
        <begin position="105"/>
        <end position="132"/>
    </location>
</feature>
<dbReference type="EMBL" id="FNUJ01000018">
    <property type="protein sequence ID" value="SEF38077.1"/>
    <property type="molecule type" value="Genomic_DNA"/>
</dbReference>
<name>A0A1H5RKN9_9PSEU</name>
<evidence type="ECO:0000256" key="1">
    <source>
        <dbReference type="ARBA" id="ARBA00023015"/>
    </source>
</evidence>
<dbReference type="InterPro" id="IPR002577">
    <property type="entry name" value="HTH_HxlR"/>
</dbReference>
<evidence type="ECO:0000313" key="7">
    <source>
        <dbReference type="Proteomes" id="UP000198878"/>
    </source>
</evidence>
<organism evidence="6 7">
    <name type="scientific">Amycolatopsis pretoriensis</name>
    <dbReference type="NCBI Taxonomy" id="218821"/>
    <lineage>
        <taxon>Bacteria</taxon>
        <taxon>Bacillati</taxon>
        <taxon>Actinomycetota</taxon>
        <taxon>Actinomycetes</taxon>
        <taxon>Pseudonocardiales</taxon>
        <taxon>Pseudonocardiaceae</taxon>
        <taxon>Amycolatopsis</taxon>
    </lineage>
</organism>
<keyword evidence="7" id="KW-1185">Reference proteome</keyword>